<keyword evidence="3" id="KW-0804">Transcription</keyword>
<gene>
    <name evidence="5" type="ORF">BXY75_1708</name>
</gene>
<dbReference type="EMBL" id="REFC01000012">
    <property type="protein sequence ID" value="RMA64826.1"/>
    <property type="molecule type" value="Genomic_DNA"/>
</dbReference>
<dbReference type="Proteomes" id="UP000271339">
    <property type="component" value="Unassembled WGS sequence"/>
</dbReference>
<dbReference type="RefSeq" id="WP_121907251.1">
    <property type="nucleotide sequence ID" value="NZ_REFC01000012.1"/>
</dbReference>
<evidence type="ECO:0000256" key="1">
    <source>
        <dbReference type="ARBA" id="ARBA00023015"/>
    </source>
</evidence>
<dbReference type="InterPro" id="IPR010982">
    <property type="entry name" value="Lambda_DNA-bd_dom_sf"/>
</dbReference>
<evidence type="ECO:0000259" key="4">
    <source>
        <dbReference type="PROSITE" id="PS50932"/>
    </source>
</evidence>
<evidence type="ECO:0000313" key="6">
    <source>
        <dbReference type="Proteomes" id="UP000271339"/>
    </source>
</evidence>
<dbReference type="CDD" id="cd01392">
    <property type="entry name" value="HTH_LacI"/>
    <property type="match status" value="1"/>
</dbReference>
<keyword evidence="2" id="KW-0238">DNA-binding</keyword>
<organism evidence="5 6">
    <name type="scientific">Ulvibacter antarcticus</name>
    <dbReference type="NCBI Taxonomy" id="442714"/>
    <lineage>
        <taxon>Bacteria</taxon>
        <taxon>Pseudomonadati</taxon>
        <taxon>Bacteroidota</taxon>
        <taxon>Flavobacteriia</taxon>
        <taxon>Flavobacteriales</taxon>
        <taxon>Flavobacteriaceae</taxon>
        <taxon>Ulvibacter</taxon>
    </lineage>
</organism>
<proteinExistence type="predicted"/>
<comment type="caution">
    <text evidence="5">The sequence shown here is derived from an EMBL/GenBank/DDBJ whole genome shotgun (WGS) entry which is preliminary data.</text>
</comment>
<dbReference type="PROSITE" id="PS50932">
    <property type="entry name" value="HTH_LACI_2"/>
    <property type="match status" value="1"/>
</dbReference>
<dbReference type="InterPro" id="IPR028082">
    <property type="entry name" value="Peripla_BP_I"/>
</dbReference>
<keyword evidence="1" id="KW-0805">Transcription regulation</keyword>
<dbReference type="InterPro" id="IPR000843">
    <property type="entry name" value="HTH_LacI"/>
</dbReference>
<feature type="domain" description="HTH lacI-type" evidence="4">
    <location>
        <begin position="8"/>
        <end position="62"/>
    </location>
</feature>
<dbReference type="GO" id="GO:0003700">
    <property type="term" value="F:DNA-binding transcription factor activity"/>
    <property type="evidence" value="ECO:0007669"/>
    <property type="project" value="TreeGrafter"/>
</dbReference>
<evidence type="ECO:0000256" key="2">
    <source>
        <dbReference type="ARBA" id="ARBA00023125"/>
    </source>
</evidence>
<dbReference type="GO" id="GO:0000976">
    <property type="term" value="F:transcription cis-regulatory region binding"/>
    <property type="evidence" value="ECO:0007669"/>
    <property type="project" value="TreeGrafter"/>
</dbReference>
<dbReference type="AlphaFoldDB" id="A0A3L9YVX3"/>
<reference evidence="5 6" key="1">
    <citation type="submission" date="2018-10" db="EMBL/GenBank/DDBJ databases">
        <title>Genomic Encyclopedia of Archaeal and Bacterial Type Strains, Phase II (KMG-II): from individual species to whole genera.</title>
        <authorList>
            <person name="Goeker M."/>
        </authorList>
    </citation>
    <scope>NUCLEOTIDE SEQUENCE [LARGE SCALE GENOMIC DNA]</scope>
    <source>
        <strain evidence="5 6">DSM 23424</strain>
    </source>
</reference>
<dbReference type="SUPFAM" id="SSF47413">
    <property type="entry name" value="lambda repressor-like DNA-binding domains"/>
    <property type="match status" value="1"/>
</dbReference>
<dbReference type="Gene3D" id="3.40.50.2300">
    <property type="match status" value="1"/>
</dbReference>
<accession>A0A3L9YVX3</accession>
<keyword evidence="6" id="KW-1185">Reference proteome</keyword>
<sequence>MNQKNASINLKELSHLTGFSISTVSKALNNRVDISLKTKEIVVEVAKKHNYVPNSFAVGLRKNKSHTVAVILPQVNVPFYGNLLFYFHRIADCLGYRLLVFQSFKSEKKEIEYLKNIGDGSIDGAIVITNKKNKCPYNQFSVPVLTIPIFEAEAAENLERFSFNTFEKFLVEIN</sequence>
<dbReference type="PANTHER" id="PTHR30146:SF109">
    <property type="entry name" value="HTH-TYPE TRANSCRIPTIONAL REGULATOR GALS"/>
    <property type="match status" value="1"/>
</dbReference>
<evidence type="ECO:0000313" key="5">
    <source>
        <dbReference type="EMBL" id="RMA64826.1"/>
    </source>
</evidence>
<protein>
    <submittedName>
        <fullName evidence="5">LacI family transcriptional regulator</fullName>
    </submittedName>
</protein>
<evidence type="ECO:0000256" key="3">
    <source>
        <dbReference type="ARBA" id="ARBA00023163"/>
    </source>
</evidence>
<dbReference type="Gene3D" id="1.10.260.40">
    <property type="entry name" value="lambda repressor-like DNA-binding domains"/>
    <property type="match status" value="1"/>
</dbReference>
<dbReference type="Pfam" id="PF00356">
    <property type="entry name" value="LacI"/>
    <property type="match status" value="1"/>
</dbReference>
<name>A0A3L9YVX3_9FLAO</name>
<dbReference type="PANTHER" id="PTHR30146">
    <property type="entry name" value="LACI-RELATED TRANSCRIPTIONAL REPRESSOR"/>
    <property type="match status" value="1"/>
</dbReference>
<dbReference type="SMART" id="SM00354">
    <property type="entry name" value="HTH_LACI"/>
    <property type="match status" value="1"/>
</dbReference>
<dbReference type="SUPFAM" id="SSF53822">
    <property type="entry name" value="Periplasmic binding protein-like I"/>
    <property type="match status" value="1"/>
</dbReference>
<dbReference type="OrthoDB" id="755826at2"/>